<dbReference type="GO" id="GO:0033617">
    <property type="term" value="P:mitochondrial respiratory chain complex IV assembly"/>
    <property type="evidence" value="ECO:0007669"/>
    <property type="project" value="TreeGrafter"/>
</dbReference>
<dbReference type="PANTHER" id="PTHR21107:SF2">
    <property type="entry name" value="CYTOCHROME C OXIDASE ASSEMBLY PROTEIN COX19"/>
    <property type="match status" value="1"/>
</dbReference>
<reference evidence="8" key="1">
    <citation type="submission" date="2021-02" db="EMBL/GenBank/DDBJ databases">
        <authorList>
            <person name="Nowell W R."/>
        </authorList>
    </citation>
    <scope>NUCLEOTIDE SEQUENCE</scope>
    <source>
        <strain evidence="8">Ploen Becks lab</strain>
    </source>
</reference>
<evidence type="ECO:0000313" key="9">
    <source>
        <dbReference type="Proteomes" id="UP000663879"/>
    </source>
</evidence>
<evidence type="ECO:0000256" key="3">
    <source>
        <dbReference type="ARBA" id="ARBA00023157"/>
    </source>
</evidence>
<accession>A0A813VM57</accession>
<evidence type="ECO:0000256" key="4">
    <source>
        <dbReference type="ARBA" id="ARBA00038223"/>
    </source>
</evidence>
<feature type="region of interest" description="Disordered" evidence="6">
    <location>
        <begin position="1"/>
        <end position="23"/>
    </location>
</feature>
<comment type="similarity">
    <text evidence="4">Belongs to the COX19 family.</text>
</comment>
<comment type="caution">
    <text evidence="8">The sequence shown here is derived from an EMBL/GenBank/DDBJ whole genome shotgun (WGS) entry which is preliminary data.</text>
</comment>
<dbReference type="InterPro" id="IPR051383">
    <property type="entry name" value="COX19"/>
</dbReference>
<evidence type="ECO:0000313" key="8">
    <source>
        <dbReference type="EMBL" id="CAF0838624.1"/>
    </source>
</evidence>
<proteinExistence type="inferred from homology"/>
<sequence>MSSMTFGQKIFQPKPPIQGSFPLDHDGDCKKEMLEYMLCIKREKNDNSKCRLQAKEYLNCRMNNNLMEKRDLETFGYREIVENEQNNK</sequence>
<dbReference type="PANTHER" id="PTHR21107">
    <property type="entry name" value="CYTOCHROME C OXIDASE ASSEMBLY PROTEIN COX19"/>
    <property type="match status" value="1"/>
</dbReference>
<gene>
    <name evidence="8" type="ORF">OXX778_LOCUS8333</name>
</gene>
<protein>
    <recommendedName>
        <fullName evidence="5">Cytochrome c oxidase assembly protein COX19</fullName>
    </recommendedName>
</protein>
<dbReference type="Proteomes" id="UP000663879">
    <property type="component" value="Unassembled WGS sequence"/>
</dbReference>
<keyword evidence="9" id="KW-1185">Reference proteome</keyword>
<dbReference type="AlphaFoldDB" id="A0A813VM57"/>
<dbReference type="PROSITE" id="PS51808">
    <property type="entry name" value="CHCH"/>
    <property type="match status" value="1"/>
</dbReference>
<comment type="subcellular location">
    <subcellularLocation>
        <location evidence="1">Cytoplasm</location>
    </subcellularLocation>
</comment>
<evidence type="ECO:0000256" key="6">
    <source>
        <dbReference type="SAM" id="MobiDB-lite"/>
    </source>
</evidence>
<dbReference type="OrthoDB" id="268594at2759"/>
<evidence type="ECO:0000256" key="1">
    <source>
        <dbReference type="ARBA" id="ARBA00004496"/>
    </source>
</evidence>
<dbReference type="InterPro" id="IPR010625">
    <property type="entry name" value="CHCH"/>
</dbReference>
<feature type="domain" description="CHCH" evidence="7">
    <location>
        <begin position="29"/>
        <end position="63"/>
    </location>
</feature>
<name>A0A813VM57_9BILA</name>
<keyword evidence="3" id="KW-1015">Disulfide bond</keyword>
<evidence type="ECO:0000256" key="2">
    <source>
        <dbReference type="ARBA" id="ARBA00022490"/>
    </source>
</evidence>
<dbReference type="EMBL" id="CAJNOC010001138">
    <property type="protein sequence ID" value="CAF0838624.1"/>
    <property type="molecule type" value="Genomic_DNA"/>
</dbReference>
<dbReference type="SUPFAM" id="SSF47072">
    <property type="entry name" value="Cysteine alpha-hairpin motif"/>
    <property type="match status" value="1"/>
</dbReference>
<evidence type="ECO:0000259" key="7">
    <source>
        <dbReference type="Pfam" id="PF06747"/>
    </source>
</evidence>
<dbReference type="InterPro" id="IPR009069">
    <property type="entry name" value="Cys_alpha_HP_mot_SF"/>
</dbReference>
<dbReference type="Pfam" id="PF06747">
    <property type="entry name" value="CHCH"/>
    <property type="match status" value="1"/>
</dbReference>
<organism evidence="8 9">
    <name type="scientific">Brachionus calyciflorus</name>
    <dbReference type="NCBI Taxonomy" id="104777"/>
    <lineage>
        <taxon>Eukaryota</taxon>
        <taxon>Metazoa</taxon>
        <taxon>Spiralia</taxon>
        <taxon>Gnathifera</taxon>
        <taxon>Rotifera</taxon>
        <taxon>Eurotatoria</taxon>
        <taxon>Monogononta</taxon>
        <taxon>Pseudotrocha</taxon>
        <taxon>Ploima</taxon>
        <taxon>Brachionidae</taxon>
        <taxon>Brachionus</taxon>
    </lineage>
</organism>
<dbReference type="GO" id="GO:0005758">
    <property type="term" value="C:mitochondrial intermembrane space"/>
    <property type="evidence" value="ECO:0007669"/>
    <property type="project" value="TreeGrafter"/>
</dbReference>
<keyword evidence="2" id="KW-0963">Cytoplasm</keyword>
<evidence type="ECO:0000256" key="5">
    <source>
        <dbReference type="ARBA" id="ARBA00039385"/>
    </source>
</evidence>